<dbReference type="Proteomes" id="UP000236291">
    <property type="component" value="Unassembled WGS sequence"/>
</dbReference>
<dbReference type="InterPro" id="IPR016197">
    <property type="entry name" value="Chromo-like_dom_sf"/>
</dbReference>
<gene>
    <name evidence="2" type="ORF">L195_g003615</name>
</gene>
<dbReference type="AlphaFoldDB" id="A0A2K3NVQ6"/>
<dbReference type="InterPro" id="IPR056924">
    <property type="entry name" value="SH3_Tf2-1"/>
</dbReference>
<dbReference type="EMBL" id="ASHM01001701">
    <property type="protein sequence ID" value="PNY07130.1"/>
    <property type="molecule type" value="Genomic_DNA"/>
</dbReference>
<dbReference type="SUPFAM" id="SSF54160">
    <property type="entry name" value="Chromo domain-like"/>
    <property type="match status" value="1"/>
</dbReference>
<reference evidence="2 3" key="2">
    <citation type="journal article" date="2017" name="Front. Plant Sci.">
        <title>Gene Classification and Mining of Molecular Markers Useful in Red Clover (Trifolium pratense) Breeding.</title>
        <authorList>
            <person name="Istvanek J."/>
            <person name="Dluhosova J."/>
            <person name="Dluhos P."/>
            <person name="Patkova L."/>
            <person name="Nedelnik J."/>
            <person name="Repkova J."/>
        </authorList>
    </citation>
    <scope>NUCLEOTIDE SEQUENCE [LARGE SCALE GENOMIC DNA]</scope>
    <source>
        <strain evidence="3">cv. Tatra</strain>
        <tissue evidence="2">Young leaves</tissue>
    </source>
</reference>
<evidence type="ECO:0000259" key="1">
    <source>
        <dbReference type="Pfam" id="PF24626"/>
    </source>
</evidence>
<dbReference type="Pfam" id="PF24626">
    <property type="entry name" value="SH3_Tf2-1"/>
    <property type="match status" value="1"/>
</dbReference>
<feature type="domain" description="Tf2-1-like SH3-like" evidence="1">
    <location>
        <begin position="66"/>
        <end position="94"/>
    </location>
</feature>
<evidence type="ECO:0000313" key="2">
    <source>
        <dbReference type="EMBL" id="PNY07130.1"/>
    </source>
</evidence>
<proteinExistence type="predicted"/>
<accession>A0A2K3NVQ6</accession>
<evidence type="ECO:0000313" key="3">
    <source>
        <dbReference type="Proteomes" id="UP000236291"/>
    </source>
</evidence>
<comment type="caution">
    <text evidence="2">The sequence shown here is derived from an EMBL/GenBank/DDBJ whole genome shotgun (WGS) entry which is preliminary data.</text>
</comment>
<organism evidence="2 3">
    <name type="scientific">Trifolium pratense</name>
    <name type="common">Red clover</name>
    <dbReference type="NCBI Taxonomy" id="57577"/>
    <lineage>
        <taxon>Eukaryota</taxon>
        <taxon>Viridiplantae</taxon>
        <taxon>Streptophyta</taxon>
        <taxon>Embryophyta</taxon>
        <taxon>Tracheophyta</taxon>
        <taxon>Spermatophyta</taxon>
        <taxon>Magnoliopsida</taxon>
        <taxon>eudicotyledons</taxon>
        <taxon>Gunneridae</taxon>
        <taxon>Pentapetalae</taxon>
        <taxon>rosids</taxon>
        <taxon>fabids</taxon>
        <taxon>Fabales</taxon>
        <taxon>Fabaceae</taxon>
        <taxon>Papilionoideae</taxon>
        <taxon>50 kb inversion clade</taxon>
        <taxon>NPAAA clade</taxon>
        <taxon>Hologalegina</taxon>
        <taxon>IRL clade</taxon>
        <taxon>Trifolieae</taxon>
        <taxon>Trifolium</taxon>
    </lineage>
</organism>
<sequence>MYFVLAIIEELRKDASAHPEFSYKQGILLHKGRLVLSGQSTLIPQMLYEFHTTTQGGHSGYLSTCRIGAVVYKLKLPEGSRVHPVFHVPVLKKAIGLLLESIKQGEDVLLVLVHWKNRPAEEATWEDAIVITRQFPTFNLDDRVAVAAENTVRDHE</sequence>
<protein>
    <recommendedName>
        <fullName evidence="1">Tf2-1-like SH3-like domain-containing protein</fullName>
    </recommendedName>
</protein>
<reference evidence="2 3" key="1">
    <citation type="journal article" date="2014" name="Am. J. Bot.">
        <title>Genome assembly and annotation for red clover (Trifolium pratense; Fabaceae).</title>
        <authorList>
            <person name="Istvanek J."/>
            <person name="Jaros M."/>
            <person name="Krenek A."/>
            <person name="Repkova J."/>
        </authorList>
    </citation>
    <scope>NUCLEOTIDE SEQUENCE [LARGE SCALE GENOMIC DNA]</scope>
    <source>
        <strain evidence="3">cv. Tatra</strain>
        <tissue evidence="2">Young leaves</tissue>
    </source>
</reference>
<name>A0A2K3NVQ6_TRIPR</name>